<feature type="region of interest" description="Disordered" evidence="1">
    <location>
        <begin position="237"/>
        <end position="262"/>
    </location>
</feature>
<dbReference type="AlphaFoldDB" id="A0A4V1J5F5"/>
<evidence type="ECO:0000256" key="1">
    <source>
        <dbReference type="SAM" id="MobiDB-lite"/>
    </source>
</evidence>
<gene>
    <name evidence="2" type="ORF">BJ085DRAFT_33257</name>
</gene>
<proteinExistence type="predicted"/>
<feature type="region of interest" description="Disordered" evidence="1">
    <location>
        <begin position="163"/>
        <end position="214"/>
    </location>
</feature>
<dbReference type="OrthoDB" id="10675738at2759"/>
<dbReference type="EMBL" id="ML002320">
    <property type="protein sequence ID" value="RKP38879.1"/>
    <property type="molecule type" value="Genomic_DNA"/>
</dbReference>
<feature type="region of interest" description="Disordered" evidence="1">
    <location>
        <begin position="296"/>
        <end position="318"/>
    </location>
</feature>
<name>A0A4V1J5F5_9FUNG</name>
<reference evidence="3" key="1">
    <citation type="journal article" date="2018" name="Nat. Microbiol.">
        <title>Leveraging single-cell genomics to expand the fungal tree of life.</title>
        <authorList>
            <person name="Ahrendt S.R."/>
            <person name="Quandt C.A."/>
            <person name="Ciobanu D."/>
            <person name="Clum A."/>
            <person name="Salamov A."/>
            <person name="Andreopoulos B."/>
            <person name="Cheng J.F."/>
            <person name="Woyke T."/>
            <person name="Pelin A."/>
            <person name="Henrissat B."/>
            <person name="Reynolds N.K."/>
            <person name="Benny G.L."/>
            <person name="Smith M.E."/>
            <person name="James T.Y."/>
            <person name="Grigoriev I.V."/>
        </authorList>
    </citation>
    <scope>NUCLEOTIDE SEQUENCE [LARGE SCALE GENOMIC DNA]</scope>
    <source>
        <strain evidence="3">RSA 468</strain>
    </source>
</reference>
<organism evidence="2 3">
    <name type="scientific">Dimargaris cristalligena</name>
    <dbReference type="NCBI Taxonomy" id="215637"/>
    <lineage>
        <taxon>Eukaryota</taxon>
        <taxon>Fungi</taxon>
        <taxon>Fungi incertae sedis</taxon>
        <taxon>Zoopagomycota</taxon>
        <taxon>Kickxellomycotina</taxon>
        <taxon>Dimargaritomycetes</taxon>
        <taxon>Dimargaritales</taxon>
        <taxon>Dimargaritaceae</taxon>
        <taxon>Dimargaris</taxon>
    </lineage>
</organism>
<evidence type="ECO:0000313" key="3">
    <source>
        <dbReference type="Proteomes" id="UP000268162"/>
    </source>
</evidence>
<protein>
    <submittedName>
        <fullName evidence="2">Uncharacterized protein</fullName>
    </submittedName>
</protein>
<sequence>MPLEILSTVSYYRGTIGLLLLLSSESLGQPMQEESPDLSSSGSRLRLGITTTRAFPFIKITKEKSQTPALPFDQTSNLSRTSSLSIISDRFSESQANLHVESNHLSHLNQLINDYLAWPGLKDKMSESEYLVVSAKRQNALNMASQGAYVLVTIEPDMVQLTRRQGKSPMGPYRGNRSPTPAMLSHPLNEGEGEGEGEYGDEDEDEDGYSSDNEADYINEYGAAVDDEDDWGGIQFGPQQYTQPFRRPVRPFKGSRSNRNSQILSDWSGMDELGDPIDFDSFRRLLASQHRRPSLRPIHSGEVLHAGPEEESDTDSKDDVVSINDFVKRAQAQRTPSLNNPPPQLHPTYQLQLPFYFSSTASSSSTDGNPIQIINNEGLVHPQTCEYKVRGTRFRIKVQEDGRFPDMTRSNDQFQWLQSRYRGGFFLLNPHDKLSMEIINGLNQHFCLDIGYY</sequence>
<keyword evidence="3" id="KW-1185">Reference proteome</keyword>
<feature type="compositionally biased region" description="Acidic residues" evidence="1">
    <location>
        <begin position="191"/>
        <end position="214"/>
    </location>
</feature>
<dbReference type="Proteomes" id="UP000268162">
    <property type="component" value="Unassembled WGS sequence"/>
</dbReference>
<evidence type="ECO:0000313" key="2">
    <source>
        <dbReference type="EMBL" id="RKP38879.1"/>
    </source>
</evidence>
<accession>A0A4V1J5F5</accession>